<dbReference type="FunFam" id="1.20.990.10:FF:000007">
    <property type="entry name" value="Methionine synthase reductase"/>
    <property type="match status" value="1"/>
</dbReference>
<dbReference type="GO" id="GO:0009086">
    <property type="term" value="P:methionine biosynthetic process"/>
    <property type="evidence" value="ECO:0007669"/>
    <property type="project" value="TreeGrafter"/>
</dbReference>
<comment type="similarity">
    <text evidence="2">Belongs to the flavoprotein pyridine nucleotide cytochrome reductase family.</text>
</comment>
<dbReference type="InterPro" id="IPR001433">
    <property type="entry name" value="OxRdtase_FAD/NAD-bd"/>
</dbReference>
<dbReference type="Pfam" id="PF00667">
    <property type="entry name" value="FAD_binding_1"/>
    <property type="match status" value="1"/>
</dbReference>
<feature type="domain" description="FAD-binding FR-type" evidence="7">
    <location>
        <begin position="327"/>
        <end position="589"/>
    </location>
</feature>
<proteinExistence type="inferred from homology"/>
<dbReference type="InterPro" id="IPR039261">
    <property type="entry name" value="FNR_nucleotide-bd"/>
</dbReference>
<evidence type="ECO:0000259" key="7">
    <source>
        <dbReference type="PROSITE" id="PS51384"/>
    </source>
</evidence>
<feature type="compositionally biased region" description="Acidic residues" evidence="6">
    <location>
        <begin position="56"/>
        <end position="72"/>
    </location>
</feature>
<feature type="compositionally biased region" description="Basic and acidic residues" evidence="6">
    <location>
        <begin position="225"/>
        <end position="239"/>
    </location>
</feature>
<reference evidence="8 9" key="1">
    <citation type="journal article" date="2016" name="Genome Biol. Evol.">
        <title>Divergent and convergent evolution of fungal pathogenicity.</title>
        <authorList>
            <person name="Shang Y."/>
            <person name="Xiao G."/>
            <person name="Zheng P."/>
            <person name="Cen K."/>
            <person name="Zhan S."/>
            <person name="Wang C."/>
        </authorList>
    </citation>
    <scope>NUCLEOTIDE SEQUENCE [LARGE SCALE GENOMIC DNA]</scope>
    <source>
        <strain evidence="8 9">RCEF 264</strain>
    </source>
</reference>
<gene>
    <name evidence="8" type="ORF">SPI_03149</name>
</gene>
<dbReference type="Pfam" id="PF00175">
    <property type="entry name" value="NAD_binding_1"/>
    <property type="match status" value="1"/>
</dbReference>
<dbReference type="PANTHER" id="PTHR19384:SF84">
    <property type="entry name" value="METHIONINE SYNTHASE REDUCTASE"/>
    <property type="match status" value="1"/>
</dbReference>
<accession>A0A162J6M6</accession>
<dbReference type="InterPro" id="IPR023173">
    <property type="entry name" value="NADPH_Cyt_P450_Rdtase_alpha"/>
</dbReference>
<dbReference type="Proteomes" id="UP000076874">
    <property type="component" value="Unassembled WGS sequence"/>
</dbReference>
<evidence type="ECO:0000256" key="3">
    <source>
        <dbReference type="ARBA" id="ARBA00022630"/>
    </source>
</evidence>
<dbReference type="GO" id="GO:0050660">
    <property type="term" value="F:flavin adenine dinucleotide binding"/>
    <property type="evidence" value="ECO:0007669"/>
    <property type="project" value="TreeGrafter"/>
</dbReference>
<dbReference type="GO" id="GO:0050667">
    <property type="term" value="P:homocysteine metabolic process"/>
    <property type="evidence" value="ECO:0007669"/>
    <property type="project" value="TreeGrafter"/>
</dbReference>
<dbReference type="GO" id="GO:0030586">
    <property type="term" value="F:[methionine synthase] reductase (NADPH) activity"/>
    <property type="evidence" value="ECO:0007669"/>
    <property type="project" value="TreeGrafter"/>
</dbReference>
<keyword evidence="4" id="KW-0274">FAD</keyword>
<comment type="cofactor">
    <cofactor evidence="1">
        <name>FAD</name>
        <dbReference type="ChEBI" id="CHEBI:57692"/>
    </cofactor>
</comment>
<feature type="region of interest" description="Disordered" evidence="6">
    <location>
        <begin position="27"/>
        <end position="99"/>
    </location>
</feature>
<keyword evidence="5" id="KW-0560">Oxidoreductase</keyword>
<dbReference type="OrthoDB" id="1856718at2759"/>
<dbReference type="PANTHER" id="PTHR19384">
    <property type="entry name" value="NITRIC OXIDE SYNTHASE-RELATED"/>
    <property type="match status" value="1"/>
</dbReference>
<dbReference type="InterPro" id="IPR003097">
    <property type="entry name" value="CysJ-like_FAD-binding"/>
</dbReference>
<feature type="compositionally biased region" description="Low complexity" evidence="6">
    <location>
        <begin position="204"/>
        <end position="213"/>
    </location>
</feature>
<feature type="region of interest" description="Disordered" evidence="6">
    <location>
        <begin position="185"/>
        <end position="278"/>
    </location>
</feature>
<dbReference type="EMBL" id="AZHD01000004">
    <property type="protein sequence ID" value="OAA64502.1"/>
    <property type="molecule type" value="Genomic_DNA"/>
</dbReference>
<dbReference type="GO" id="GO:0005829">
    <property type="term" value="C:cytosol"/>
    <property type="evidence" value="ECO:0007669"/>
    <property type="project" value="TreeGrafter"/>
</dbReference>
<dbReference type="GO" id="GO:0010181">
    <property type="term" value="F:FMN binding"/>
    <property type="evidence" value="ECO:0007669"/>
    <property type="project" value="TreeGrafter"/>
</dbReference>
<evidence type="ECO:0000256" key="2">
    <source>
        <dbReference type="ARBA" id="ARBA00006105"/>
    </source>
</evidence>
<protein>
    <submittedName>
        <fullName evidence="8">FAD/NAD(P)-binding oxidoreductase</fullName>
    </submittedName>
</protein>
<evidence type="ECO:0000256" key="6">
    <source>
        <dbReference type="SAM" id="MobiDB-lite"/>
    </source>
</evidence>
<name>A0A162J6M6_9HYPO</name>
<evidence type="ECO:0000256" key="1">
    <source>
        <dbReference type="ARBA" id="ARBA00001974"/>
    </source>
</evidence>
<dbReference type="InterPro" id="IPR017938">
    <property type="entry name" value="Riboflavin_synthase-like_b-brl"/>
</dbReference>
<dbReference type="FunFam" id="3.40.50.80:FF:000027">
    <property type="entry name" value="FAD binding domain protein"/>
    <property type="match status" value="1"/>
</dbReference>
<keyword evidence="3" id="KW-0285">Flavoprotein</keyword>
<sequence>MSTDVVHTRLSQLFAEEAAAAVAAAAATAAAADDTNRLPAPLRAPSIAPSLTYSESGDERDNDDEDDNDGNNDDDKGRSSPSEDENQASIATPRRRRASTRLIVQNAADVQRITGESSTQLLNRCCGGGCCLKLEERADDLQYEQVPLPDNDAFRSLQLKIGEIPTTLTSVVDLPEQTAFLLPVNSRASQSSEGTPRPVVVDASTTSSSSFSSPPTPTDSAISLGEDKLRDTTLAGKKEEEEEEEVEKRTALAAESVSEPTIEAETSTSESGPAKDKGSVPVIFEEAGAAAPAPSQQISVQEPEIEDMPALDTTIQPPYFVQPHPPYHVFPTRIHNVRELTRPGAEKRTYHFDLDVTDYPPEGDLDFKVGGAIGITAPNDSRLVEEVLDLLLVPRFLRSKPVLLRTTKGRWPTVWGDDKPRALVTTRRDLLTWCSDIQSYPPTKALLRVLAEYASDENEKKVLLFLCSAEGQSVFCDFRTGPHVSLEQILRAFPSAKPPLDLLLSILQPQMPRFYSLSNDPHDSFVTARDGHTGRTRRLIEIAVTVHETSDWLAGTRTGIGSGFFERQALRFFEARRRFGGGTGSSSSSSDAAAAAAAAAADAAAPALYVPMFKGLMANPLAKQFVADGPMLLIGAGVGIAPFRGFVQRRLKTANCANKVWVLQGIRDSLVDELYSGEWGVHEDEVKRVVESRRGTGRYVQEEVRHQADLVWYVINSVDGRVFVCGSSHGMGEGVYDALVDVAMEKGNLGREEARKFWTLKKEVGQYIAETW</sequence>
<dbReference type="InterPro" id="IPR017927">
    <property type="entry name" value="FAD-bd_FR_type"/>
</dbReference>
<dbReference type="PROSITE" id="PS51384">
    <property type="entry name" value="FAD_FR"/>
    <property type="match status" value="1"/>
</dbReference>
<comment type="caution">
    <text evidence="8">The sequence shown here is derived from an EMBL/GenBank/DDBJ whole genome shotgun (WGS) entry which is preliminary data.</text>
</comment>
<evidence type="ECO:0000256" key="5">
    <source>
        <dbReference type="ARBA" id="ARBA00023002"/>
    </source>
</evidence>
<dbReference type="Gene3D" id="3.40.50.80">
    <property type="entry name" value="Nucleotide-binding domain of ferredoxin-NADP reductase (FNR) module"/>
    <property type="match status" value="1"/>
</dbReference>
<dbReference type="AlphaFoldDB" id="A0A162J6M6"/>
<dbReference type="SUPFAM" id="SSF52343">
    <property type="entry name" value="Ferredoxin reductase-like, C-terminal NADP-linked domain"/>
    <property type="match status" value="1"/>
</dbReference>
<dbReference type="Gene3D" id="2.40.30.10">
    <property type="entry name" value="Translation factors"/>
    <property type="match status" value="1"/>
</dbReference>
<evidence type="ECO:0000313" key="8">
    <source>
        <dbReference type="EMBL" id="OAA64502.1"/>
    </source>
</evidence>
<dbReference type="Gene3D" id="1.20.990.10">
    <property type="entry name" value="NADPH-cytochrome p450 Reductase, Chain A, domain 3"/>
    <property type="match status" value="1"/>
</dbReference>
<organism evidence="8 9">
    <name type="scientific">Niveomyces insectorum RCEF 264</name>
    <dbReference type="NCBI Taxonomy" id="1081102"/>
    <lineage>
        <taxon>Eukaryota</taxon>
        <taxon>Fungi</taxon>
        <taxon>Dikarya</taxon>
        <taxon>Ascomycota</taxon>
        <taxon>Pezizomycotina</taxon>
        <taxon>Sordariomycetes</taxon>
        <taxon>Hypocreomycetidae</taxon>
        <taxon>Hypocreales</taxon>
        <taxon>Cordycipitaceae</taxon>
        <taxon>Niveomyces</taxon>
    </lineage>
</organism>
<evidence type="ECO:0000313" key="9">
    <source>
        <dbReference type="Proteomes" id="UP000076874"/>
    </source>
</evidence>
<evidence type="ECO:0000256" key="4">
    <source>
        <dbReference type="ARBA" id="ARBA00022827"/>
    </source>
</evidence>
<keyword evidence="9" id="KW-1185">Reference proteome</keyword>
<dbReference type="SUPFAM" id="SSF63380">
    <property type="entry name" value="Riboflavin synthase domain-like"/>
    <property type="match status" value="1"/>
</dbReference>
<dbReference type="STRING" id="1081102.A0A162J6M6"/>